<reference evidence="8 9" key="1">
    <citation type="submission" date="2023-06" db="EMBL/GenBank/DDBJ databases">
        <title>Aquibacillus rhizosphaerae LR5S19.</title>
        <authorList>
            <person name="Sun J.-Q."/>
        </authorList>
    </citation>
    <scope>NUCLEOTIDE SEQUENCE [LARGE SCALE GENOMIC DNA]</scope>
    <source>
        <strain evidence="8 9">LR5S19</strain>
    </source>
</reference>
<dbReference type="Proteomes" id="UP001235343">
    <property type="component" value="Unassembled WGS sequence"/>
</dbReference>
<dbReference type="NCBIfam" id="NF010352">
    <property type="entry name" value="PRK13780.1"/>
    <property type="match status" value="1"/>
</dbReference>
<evidence type="ECO:0000256" key="3">
    <source>
        <dbReference type="ARBA" id="ARBA00020422"/>
    </source>
</evidence>
<evidence type="ECO:0000256" key="1">
    <source>
        <dbReference type="ARBA" id="ARBA00003681"/>
    </source>
</evidence>
<dbReference type="PANTHER" id="PTHR33705">
    <property type="entry name" value="PHOSPHOCARRIER PROTEIN HPR"/>
    <property type="match status" value="1"/>
</dbReference>
<sequence length="88" mass="9799">MVEKTFTVIDPLGIHARPATILIQVANKFNSHIELEYERKVVNLKSIMGVMSLGLEHATTFRIIVTGNDEEDALGKLIDTLHKEALAE</sequence>
<keyword evidence="5" id="KW-0813">Transport</keyword>
<dbReference type="RefSeq" id="WP_285930739.1">
    <property type="nucleotide sequence ID" value="NZ_JASTZU010000018.1"/>
</dbReference>
<keyword evidence="4" id="KW-0963">Cytoplasm</keyword>
<keyword evidence="9" id="KW-1185">Reference proteome</keyword>
<evidence type="ECO:0000256" key="5">
    <source>
        <dbReference type="ARBA" id="ARBA00022597"/>
    </source>
</evidence>
<evidence type="ECO:0000256" key="6">
    <source>
        <dbReference type="ARBA" id="ARBA00022683"/>
    </source>
</evidence>
<evidence type="ECO:0000259" key="7">
    <source>
        <dbReference type="PROSITE" id="PS51350"/>
    </source>
</evidence>
<gene>
    <name evidence="8" type="ORF">QQS35_04830</name>
</gene>
<dbReference type="NCBIfam" id="TIGR01003">
    <property type="entry name" value="PTS_HPr_family"/>
    <property type="match status" value="1"/>
</dbReference>
<comment type="subcellular location">
    <subcellularLocation>
        <location evidence="2">Cytoplasm</location>
    </subcellularLocation>
</comment>
<dbReference type="InterPro" id="IPR035895">
    <property type="entry name" value="HPr-like_sf"/>
</dbReference>
<dbReference type="InterPro" id="IPR050399">
    <property type="entry name" value="HPr"/>
</dbReference>
<dbReference type="PROSITE" id="PS51350">
    <property type="entry name" value="PTS_HPR_DOM"/>
    <property type="match status" value="1"/>
</dbReference>
<feature type="domain" description="HPr" evidence="7">
    <location>
        <begin position="1"/>
        <end position="88"/>
    </location>
</feature>
<comment type="function">
    <text evidence="1">General (non sugar-specific) component of the phosphoenolpyruvate-dependent sugar phosphotransferase system (sugar PTS). This major carbohydrate active-transport system catalyzes the phosphorylation of incoming sugar substrates concomitantly with their translocation across the cell membrane. The phosphoryl group from phosphoenolpyruvate (PEP) is transferred to the phosphoryl carrier protein HPr by enzyme I. Phospho-HPr then transfers it to the PTS EIIA domain.</text>
</comment>
<dbReference type="EMBL" id="JASTZU010000018">
    <property type="protein sequence ID" value="MDL4839781.1"/>
    <property type="molecule type" value="Genomic_DNA"/>
</dbReference>
<keyword evidence="6" id="KW-0598">Phosphotransferase system</keyword>
<dbReference type="PROSITE" id="PS00369">
    <property type="entry name" value="PTS_HPR_HIS"/>
    <property type="match status" value="1"/>
</dbReference>
<protein>
    <recommendedName>
        <fullName evidence="3">Phosphocarrier protein HPr</fullName>
    </recommendedName>
</protein>
<evidence type="ECO:0000256" key="2">
    <source>
        <dbReference type="ARBA" id="ARBA00004496"/>
    </source>
</evidence>
<dbReference type="PANTHER" id="PTHR33705:SF2">
    <property type="entry name" value="PHOSPHOCARRIER PROTEIN NPR"/>
    <property type="match status" value="1"/>
</dbReference>
<organism evidence="8 9">
    <name type="scientific">Aquibacillus rhizosphaerae</name>
    <dbReference type="NCBI Taxonomy" id="3051431"/>
    <lineage>
        <taxon>Bacteria</taxon>
        <taxon>Bacillati</taxon>
        <taxon>Bacillota</taxon>
        <taxon>Bacilli</taxon>
        <taxon>Bacillales</taxon>
        <taxon>Bacillaceae</taxon>
        <taxon>Aquibacillus</taxon>
    </lineage>
</organism>
<dbReference type="Pfam" id="PF00381">
    <property type="entry name" value="PTS-HPr"/>
    <property type="match status" value="1"/>
</dbReference>
<proteinExistence type="predicted"/>
<dbReference type="SUPFAM" id="SSF55594">
    <property type="entry name" value="HPr-like"/>
    <property type="match status" value="1"/>
</dbReference>
<evidence type="ECO:0000313" key="8">
    <source>
        <dbReference type="EMBL" id="MDL4839781.1"/>
    </source>
</evidence>
<comment type="caution">
    <text evidence="8">The sequence shown here is derived from an EMBL/GenBank/DDBJ whole genome shotgun (WGS) entry which is preliminary data.</text>
</comment>
<dbReference type="CDD" id="cd00367">
    <property type="entry name" value="PTS-HPr_like"/>
    <property type="match status" value="1"/>
</dbReference>
<name>A0ABT7L5C7_9BACI</name>
<keyword evidence="5" id="KW-0762">Sugar transport</keyword>
<evidence type="ECO:0000313" key="9">
    <source>
        <dbReference type="Proteomes" id="UP001235343"/>
    </source>
</evidence>
<dbReference type="InterPro" id="IPR001020">
    <property type="entry name" value="PTS_HPr_His_P_site"/>
</dbReference>
<dbReference type="PRINTS" id="PR00107">
    <property type="entry name" value="PHOSPHOCPHPR"/>
</dbReference>
<evidence type="ECO:0000256" key="4">
    <source>
        <dbReference type="ARBA" id="ARBA00022490"/>
    </source>
</evidence>
<accession>A0ABT7L5C7</accession>
<dbReference type="InterPro" id="IPR000032">
    <property type="entry name" value="HPr-like"/>
</dbReference>
<dbReference type="Gene3D" id="3.30.1340.10">
    <property type="entry name" value="HPr-like"/>
    <property type="match status" value="1"/>
</dbReference>